<dbReference type="SUPFAM" id="SSF46689">
    <property type="entry name" value="Homeodomain-like"/>
    <property type="match status" value="1"/>
</dbReference>
<dbReference type="PRINTS" id="PR00455">
    <property type="entry name" value="HTHTETR"/>
</dbReference>
<proteinExistence type="predicted"/>
<feature type="DNA-binding region" description="H-T-H motif" evidence="2">
    <location>
        <begin position="58"/>
        <end position="77"/>
    </location>
</feature>
<dbReference type="EMBL" id="BAAAKV010000131">
    <property type="protein sequence ID" value="GAA1202045.1"/>
    <property type="molecule type" value="Genomic_DNA"/>
</dbReference>
<keyword evidence="6" id="KW-1185">Reference proteome</keyword>
<sequence>MDPVRTSADASPARTGTPPTPACDAGERAAPDPRALRRERLFATATELFTERGYWATSIERICATARISVRAFYEEFESREGLLIALHNEVARAGMEAALTVLSDPAMESAATRERITALGHAFVDAVTADPAATRIAFVDIVGAGRPVDDHRLLWRTLWAEFLTGEAERAVARGEAAERDHTLAMVALIGAANELVGHWARHSPALPKEVLTAELVRHALATFGVSAGDTTTGAAGARATVTHASAGPVTGPVTGTAAGPDGLDARAPGGEGKETR</sequence>
<dbReference type="Pfam" id="PF00440">
    <property type="entry name" value="TetR_N"/>
    <property type="match status" value="1"/>
</dbReference>
<dbReference type="PROSITE" id="PS50977">
    <property type="entry name" value="HTH_TETR_2"/>
    <property type="match status" value="1"/>
</dbReference>
<dbReference type="PANTHER" id="PTHR30055">
    <property type="entry name" value="HTH-TYPE TRANSCRIPTIONAL REGULATOR RUTR"/>
    <property type="match status" value="1"/>
</dbReference>
<dbReference type="SUPFAM" id="SSF48498">
    <property type="entry name" value="Tetracyclin repressor-like, C-terminal domain"/>
    <property type="match status" value="1"/>
</dbReference>
<feature type="region of interest" description="Disordered" evidence="3">
    <location>
        <begin position="1"/>
        <end position="31"/>
    </location>
</feature>
<accession>A0ABP4FVF3</accession>
<dbReference type="InterPro" id="IPR009057">
    <property type="entry name" value="Homeodomain-like_sf"/>
</dbReference>
<evidence type="ECO:0000313" key="5">
    <source>
        <dbReference type="EMBL" id="GAA1202045.1"/>
    </source>
</evidence>
<dbReference type="RefSeq" id="WP_344285529.1">
    <property type="nucleotide sequence ID" value="NZ_BAAAKV010000131.1"/>
</dbReference>
<feature type="domain" description="HTH tetR-type" evidence="4">
    <location>
        <begin position="35"/>
        <end position="95"/>
    </location>
</feature>
<organism evidence="5 6">
    <name type="scientific">Streptomyces hebeiensis</name>
    <dbReference type="NCBI Taxonomy" id="229486"/>
    <lineage>
        <taxon>Bacteria</taxon>
        <taxon>Bacillati</taxon>
        <taxon>Actinomycetota</taxon>
        <taxon>Actinomycetes</taxon>
        <taxon>Kitasatosporales</taxon>
        <taxon>Streptomycetaceae</taxon>
        <taxon>Streptomyces</taxon>
    </lineage>
</organism>
<gene>
    <name evidence="5" type="ORF">GCM10009654_67880</name>
</gene>
<comment type="caution">
    <text evidence="5">The sequence shown here is derived from an EMBL/GenBank/DDBJ whole genome shotgun (WGS) entry which is preliminary data.</text>
</comment>
<name>A0ABP4FVF3_9ACTN</name>
<dbReference type="PANTHER" id="PTHR30055:SF226">
    <property type="entry name" value="HTH-TYPE TRANSCRIPTIONAL REGULATOR PKSA"/>
    <property type="match status" value="1"/>
</dbReference>
<feature type="region of interest" description="Disordered" evidence="3">
    <location>
        <begin position="246"/>
        <end position="277"/>
    </location>
</feature>
<evidence type="ECO:0000259" key="4">
    <source>
        <dbReference type="PROSITE" id="PS50977"/>
    </source>
</evidence>
<evidence type="ECO:0000256" key="3">
    <source>
        <dbReference type="SAM" id="MobiDB-lite"/>
    </source>
</evidence>
<dbReference type="InterPro" id="IPR050109">
    <property type="entry name" value="HTH-type_TetR-like_transc_reg"/>
</dbReference>
<dbReference type="Gene3D" id="1.10.357.10">
    <property type="entry name" value="Tetracycline Repressor, domain 2"/>
    <property type="match status" value="1"/>
</dbReference>
<keyword evidence="1 2" id="KW-0238">DNA-binding</keyword>
<reference evidence="6" key="1">
    <citation type="journal article" date="2019" name="Int. J. Syst. Evol. Microbiol.">
        <title>The Global Catalogue of Microorganisms (GCM) 10K type strain sequencing project: providing services to taxonomists for standard genome sequencing and annotation.</title>
        <authorList>
            <consortium name="The Broad Institute Genomics Platform"/>
            <consortium name="The Broad Institute Genome Sequencing Center for Infectious Disease"/>
            <person name="Wu L."/>
            <person name="Ma J."/>
        </authorList>
    </citation>
    <scope>NUCLEOTIDE SEQUENCE [LARGE SCALE GENOMIC DNA]</scope>
    <source>
        <strain evidence="6">JCM 12696</strain>
    </source>
</reference>
<evidence type="ECO:0000313" key="6">
    <source>
        <dbReference type="Proteomes" id="UP001501371"/>
    </source>
</evidence>
<dbReference type="Gene3D" id="1.10.10.60">
    <property type="entry name" value="Homeodomain-like"/>
    <property type="match status" value="1"/>
</dbReference>
<evidence type="ECO:0000256" key="1">
    <source>
        <dbReference type="ARBA" id="ARBA00023125"/>
    </source>
</evidence>
<dbReference type="InterPro" id="IPR036271">
    <property type="entry name" value="Tet_transcr_reg_TetR-rel_C_sf"/>
</dbReference>
<protein>
    <recommendedName>
        <fullName evidence="4">HTH tetR-type domain-containing protein</fullName>
    </recommendedName>
</protein>
<dbReference type="InterPro" id="IPR001647">
    <property type="entry name" value="HTH_TetR"/>
</dbReference>
<evidence type="ECO:0000256" key="2">
    <source>
        <dbReference type="PROSITE-ProRule" id="PRU00335"/>
    </source>
</evidence>
<dbReference type="Proteomes" id="UP001501371">
    <property type="component" value="Unassembled WGS sequence"/>
</dbReference>